<evidence type="ECO:0000259" key="1">
    <source>
        <dbReference type="Pfam" id="PF10006"/>
    </source>
</evidence>
<name>A0ABT5KU06_9BURK</name>
<organism evidence="2 3">
    <name type="scientific">Roseateles koreensis</name>
    <dbReference type="NCBI Taxonomy" id="2987526"/>
    <lineage>
        <taxon>Bacteria</taxon>
        <taxon>Pseudomonadati</taxon>
        <taxon>Pseudomonadota</taxon>
        <taxon>Betaproteobacteria</taxon>
        <taxon>Burkholderiales</taxon>
        <taxon>Sphaerotilaceae</taxon>
        <taxon>Roseateles</taxon>
    </lineage>
</organism>
<protein>
    <submittedName>
        <fullName evidence="2">DUF2249 domain-containing protein</fullName>
    </submittedName>
</protein>
<dbReference type="EMBL" id="JAQQXS010000013">
    <property type="protein sequence ID" value="MDC8786414.1"/>
    <property type="molecule type" value="Genomic_DNA"/>
</dbReference>
<feature type="domain" description="DUF2249" evidence="1">
    <location>
        <begin position="14"/>
        <end position="83"/>
    </location>
</feature>
<dbReference type="Pfam" id="PF10006">
    <property type="entry name" value="DUF2249"/>
    <property type="match status" value="1"/>
</dbReference>
<reference evidence="2 3" key="1">
    <citation type="submission" date="2022-10" db="EMBL/GenBank/DDBJ databases">
        <title>paucibacter sp. hw8 Genome sequencing.</title>
        <authorList>
            <person name="Park S."/>
        </authorList>
    </citation>
    <scope>NUCLEOTIDE SEQUENCE [LARGE SCALE GENOMIC DNA]</scope>
    <source>
        <strain evidence="3">hw8</strain>
    </source>
</reference>
<accession>A0ABT5KU06</accession>
<proteinExistence type="predicted"/>
<keyword evidence="3" id="KW-1185">Reference proteome</keyword>
<dbReference type="RefSeq" id="WP_273597531.1">
    <property type="nucleotide sequence ID" value="NZ_JAQQXS010000013.1"/>
</dbReference>
<evidence type="ECO:0000313" key="3">
    <source>
        <dbReference type="Proteomes" id="UP001219862"/>
    </source>
</evidence>
<sequence length="96" mass="10699">MTATSAPTASQAVVIDVRQIPPAQRHARIFQQFESLPVGAWFDLHSDHEPLPLKQQFQAQWAGQFDWEVLEAGPQQWRVRIARRPAGKSCCGCCGG</sequence>
<dbReference type="InterPro" id="IPR018720">
    <property type="entry name" value="DUF2249"/>
</dbReference>
<gene>
    <name evidence="2" type="ORF">PRZ01_14585</name>
</gene>
<dbReference type="Proteomes" id="UP001219862">
    <property type="component" value="Unassembled WGS sequence"/>
</dbReference>
<comment type="caution">
    <text evidence="2">The sequence shown here is derived from an EMBL/GenBank/DDBJ whole genome shotgun (WGS) entry which is preliminary data.</text>
</comment>
<evidence type="ECO:0000313" key="2">
    <source>
        <dbReference type="EMBL" id="MDC8786414.1"/>
    </source>
</evidence>